<evidence type="ECO:0000313" key="8">
    <source>
        <dbReference type="EMBL" id="TVY46143.1"/>
    </source>
</evidence>
<dbReference type="GO" id="GO:0016020">
    <property type="term" value="C:membrane"/>
    <property type="evidence" value="ECO:0007669"/>
    <property type="project" value="UniProtKB-SubCell"/>
</dbReference>
<comment type="caution">
    <text evidence="8">The sequence shown here is derived from an EMBL/GenBank/DDBJ whole genome shotgun (WGS) entry which is preliminary data.</text>
</comment>
<evidence type="ECO:0000256" key="4">
    <source>
        <dbReference type="ARBA" id="ARBA00022989"/>
    </source>
</evidence>
<dbReference type="PANTHER" id="PTHR48022">
    <property type="entry name" value="PLASTIDIC GLUCOSE TRANSPORTER 4"/>
    <property type="match status" value="1"/>
</dbReference>
<dbReference type="Gene3D" id="1.20.1250.20">
    <property type="entry name" value="MFS general substrate transporter like domains"/>
    <property type="match status" value="1"/>
</dbReference>
<comment type="subcellular location">
    <subcellularLocation>
        <location evidence="1">Membrane</location>
        <topology evidence="1">Multi-pass membrane protein</topology>
    </subcellularLocation>
</comment>
<dbReference type="PROSITE" id="PS50850">
    <property type="entry name" value="MFS"/>
    <property type="match status" value="1"/>
</dbReference>
<dbReference type="AlphaFoldDB" id="A0A8H8S3R6"/>
<feature type="transmembrane region" description="Helical" evidence="6">
    <location>
        <begin position="62"/>
        <end position="88"/>
    </location>
</feature>
<feature type="domain" description="Major facilitator superfamily (MFS) profile" evidence="7">
    <location>
        <begin position="1"/>
        <end position="288"/>
    </location>
</feature>
<protein>
    <submittedName>
        <fullName evidence="8">Lactose permease</fullName>
    </submittedName>
</protein>
<dbReference type="Pfam" id="PF00083">
    <property type="entry name" value="Sugar_tr"/>
    <property type="match status" value="1"/>
</dbReference>
<keyword evidence="9" id="KW-1185">Reference proteome</keyword>
<evidence type="ECO:0000256" key="3">
    <source>
        <dbReference type="ARBA" id="ARBA00022692"/>
    </source>
</evidence>
<proteinExistence type="inferred from homology"/>
<dbReference type="OrthoDB" id="65569at2759"/>
<dbReference type="InterPro" id="IPR036259">
    <property type="entry name" value="MFS_trans_sf"/>
</dbReference>
<feature type="transmembrane region" description="Helical" evidence="6">
    <location>
        <begin position="237"/>
        <end position="261"/>
    </location>
</feature>
<evidence type="ECO:0000256" key="6">
    <source>
        <dbReference type="SAM" id="Phobius"/>
    </source>
</evidence>
<dbReference type="Proteomes" id="UP000462212">
    <property type="component" value="Unassembled WGS sequence"/>
</dbReference>
<name>A0A8H8S3R6_9HELO</name>
<dbReference type="GO" id="GO:0005351">
    <property type="term" value="F:carbohydrate:proton symporter activity"/>
    <property type="evidence" value="ECO:0007669"/>
    <property type="project" value="TreeGrafter"/>
</dbReference>
<reference evidence="8 9" key="1">
    <citation type="submission" date="2018-05" db="EMBL/GenBank/DDBJ databases">
        <title>Genome sequencing and assembly of the regulated plant pathogen Lachnellula willkommii and related sister species for the development of diagnostic species identification markers.</title>
        <authorList>
            <person name="Giroux E."/>
            <person name="Bilodeau G."/>
        </authorList>
    </citation>
    <scope>NUCLEOTIDE SEQUENCE [LARGE SCALE GENOMIC DNA]</scope>
    <source>
        <strain evidence="8 9">CBS 197.66</strain>
    </source>
</reference>
<evidence type="ECO:0000259" key="7">
    <source>
        <dbReference type="PROSITE" id="PS50850"/>
    </source>
</evidence>
<evidence type="ECO:0000256" key="5">
    <source>
        <dbReference type="ARBA" id="ARBA00023136"/>
    </source>
</evidence>
<dbReference type="SUPFAM" id="SSF103473">
    <property type="entry name" value="MFS general substrate transporter"/>
    <property type="match status" value="1"/>
</dbReference>
<evidence type="ECO:0000313" key="9">
    <source>
        <dbReference type="Proteomes" id="UP000462212"/>
    </source>
</evidence>
<comment type="similarity">
    <text evidence="2">Belongs to the major facilitator superfamily. Sugar transporter (TC 2.A.1.1) family.</text>
</comment>
<organism evidence="8 9">
    <name type="scientific">Lachnellula subtilissima</name>
    <dbReference type="NCBI Taxonomy" id="602034"/>
    <lineage>
        <taxon>Eukaryota</taxon>
        <taxon>Fungi</taxon>
        <taxon>Dikarya</taxon>
        <taxon>Ascomycota</taxon>
        <taxon>Pezizomycotina</taxon>
        <taxon>Leotiomycetes</taxon>
        <taxon>Helotiales</taxon>
        <taxon>Lachnaceae</taxon>
        <taxon>Lachnellula</taxon>
    </lineage>
</organism>
<keyword evidence="4 6" id="KW-1133">Transmembrane helix</keyword>
<feature type="transmembrane region" description="Helical" evidence="6">
    <location>
        <begin position="31"/>
        <end position="50"/>
    </location>
</feature>
<keyword evidence="3 6" id="KW-0812">Transmembrane</keyword>
<feature type="transmembrane region" description="Helical" evidence="6">
    <location>
        <begin position="94"/>
        <end position="113"/>
    </location>
</feature>
<evidence type="ECO:0000256" key="1">
    <source>
        <dbReference type="ARBA" id="ARBA00004141"/>
    </source>
</evidence>
<gene>
    <name evidence="8" type="primary">LAC12_0</name>
    <name evidence="8" type="ORF">LSUB1_G000054</name>
</gene>
<feature type="transmembrane region" description="Helical" evidence="6">
    <location>
        <begin position="212"/>
        <end position="230"/>
    </location>
</feature>
<sequence length="288" mass="31429">MSIGNVVASPLQWLSDLIGRRGYPIVLRSSWAAFFSGVGASLSATVGPLYMSEIAPSASRGLAIGLYCASYSIGTVVIAVVLLGGSYMESNTSWRLPMLFQIGAPLIVAILIYPCTPESPRYLYAIGKHDQARRIIAHYHTTSEDINDPIVVAEMQQIGKSMTANARRRVWVIFLYILFQQCNGAGMLTYYLPGVLKLVRITETQQVLGTNLGLTCVSYLSTIGGSFMVNKVRHRTLLFTVWSVYIFFLALMALCGGSYASNIGTKPTSYIVVVAIFAFNICTGFSVE</sequence>
<dbReference type="InterPro" id="IPR020846">
    <property type="entry name" value="MFS_dom"/>
</dbReference>
<accession>A0A8H8S3R6</accession>
<dbReference type="EMBL" id="QGMJ01000001">
    <property type="protein sequence ID" value="TVY46143.1"/>
    <property type="molecule type" value="Genomic_DNA"/>
</dbReference>
<keyword evidence="5 6" id="KW-0472">Membrane</keyword>
<evidence type="ECO:0000256" key="2">
    <source>
        <dbReference type="ARBA" id="ARBA00010992"/>
    </source>
</evidence>
<dbReference type="InterPro" id="IPR050360">
    <property type="entry name" value="MFS_Sugar_Transporters"/>
</dbReference>
<dbReference type="InterPro" id="IPR005828">
    <property type="entry name" value="MFS_sugar_transport-like"/>
</dbReference>
<feature type="transmembrane region" description="Helical" evidence="6">
    <location>
        <begin position="170"/>
        <end position="192"/>
    </location>
</feature>
<feature type="transmembrane region" description="Helical" evidence="6">
    <location>
        <begin position="267"/>
        <end position="287"/>
    </location>
</feature>
<dbReference type="PANTHER" id="PTHR48022:SF64">
    <property type="entry name" value="MAJOR FACILITATOR SUPERFAMILY (MFS) PROFILE DOMAIN-CONTAINING PROTEIN"/>
    <property type="match status" value="1"/>
</dbReference>